<comment type="caution">
    <text evidence="1">The sequence shown here is derived from an EMBL/GenBank/DDBJ whole genome shotgun (WGS) entry which is preliminary data.</text>
</comment>
<proteinExistence type="predicted"/>
<dbReference type="EMBL" id="AWWV01012107">
    <property type="protein sequence ID" value="OMO69044.1"/>
    <property type="molecule type" value="Genomic_DNA"/>
</dbReference>
<dbReference type="AlphaFoldDB" id="A0A1R3HFF7"/>
<evidence type="ECO:0000313" key="2">
    <source>
        <dbReference type="Proteomes" id="UP000188268"/>
    </source>
</evidence>
<feature type="non-terminal residue" evidence="1">
    <location>
        <position position="1"/>
    </location>
</feature>
<evidence type="ECO:0000313" key="1">
    <source>
        <dbReference type="EMBL" id="OMO69044.1"/>
    </source>
</evidence>
<keyword evidence="2" id="KW-1185">Reference proteome</keyword>
<sequence length="86" mass="9684">PRRLQALRFFFFHISTKPSPPLLIQVGLYFPLISVDLLLFNVKLEALTAAAARSRYPHFNFKLKAQSILTILVGIDSPPPPKSKPI</sequence>
<gene>
    <name evidence="1" type="ORF">CCACVL1_19674</name>
</gene>
<reference evidence="1 2" key="1">
    <citation type="submission" date="2013-09" db="EMBL/GenBank/DDBJ databases">
        <title>Corchorus capsularis genome sequencing.</title>
        <authorList>
            <person name="Alam M."/>
            <person name="Haque M.S."/>
            <person name="Islam M.S."/>
            <person name="Emdad E.M."/>
            <person name="Islam M.M."/>
            <person name="Ahmed B."/>
            <person name="Halim A."/>
            <person name="Hossen Q.M.M."/>
            <person name="Hossain M.Z."/>
            <person name="Ahmed R."/>
            <person name="Khan M.M."/>
            <person name="Islam R."/>
            <person name="Rashid M.M."/>
            <person name="Khan S.A."/>
            <person name="Rahman M.S."/>
            <person name="Alam M."/>
        </authorList>
    </citation>
    <scope>NUCLEOTIDE SEQUENCE [LARGE SCALE GENOMIC DNA]</scope>
    <source>
        <strain evidence="2">cv. CVL-1</strain>
        <tissue evidence="1">Whole seedling</tissue>
    </source>
</reference>
<accession>A0A1R3HFF7</accession>
<name>A0A1R3HFF7_COCAP</name>
<organism evidence="1 2">
    <name type="scientific">Corchorus capsularis</name>
    <name type="common">Jute</name>
    <dbReference type="NCBI Taxonomy" id="210143"/>
    <lineage>
        <taxon>Eukaryota</taxon>
        <taxon>Viridiplantae</taxon>
        <taxon>Streptophyta</taxon>
        <taxon>Embryophyta</taxon>
        <taxon>Tracheophyta</taxon>
        <taxon>Spermatophyta</taxon>
        <taxon>Magnoliopsida</taxon>
        <taxon>eudicotyledons</taxon>
        <taxon>Gunneridae</taxon>
        <taxon>Pentapetalae</taxon>
        <taxon>rosids</taxon>
        <taxon>malvids</taxon>
        <taxon>Malvales</taxon>
        <taxon>Malvaceae</taxon>
        <taxon>Grewioideae</taxon>
        <taxon>Apeibeae</taxon>
        <taxon>Corchorus</taxon>
    </lineage>
</organism>
<protein>
    <submittedName>
        <fullName evidence="1">Uncharacterized protein</fullName>
    </submittedName>
</protein>
<dbReference type="Gramene" id="OMO69044">
    <property type="protein sequence ID" value="OMO69044"/>
    <property type="gene ID" value="CCACVL1_19674"/>
</dbReference>
<dbReference type="Proteomes" id="UP000188268">
    <property type="component" value="Unassembled WGS sequence"/>
</dbReference>